<dbReference type="Proteomes" id="UP000670092">
    <property type="component" value="Unassembled WGS sequence"/>
</dbReference>
<comment type="similarity">
    <text evidence="3">Belongs to the proteasome inhibitor PI31 family.</text>
</comment>
<dbReference type="GO" id="GO:0070628">
    <property type="term" value="F:proteasome binding"/>
    <property type="evidence" value="ECO:0007669"/>
    <property type="project" value="InterPro"/>
</dbReference>
<comment type="caution">
    <text evidence="14">The sequence shown here is derived from an EMBL/GenBank/DDBJ whole genome shotgun (WGS) entry which is preliminary data.</text>
</comment>
<dbReference type="EMBL" id="JAEVHI010000002">
    <property type="protein sequence ID" value="KAG5298773.1"/>
    <property type="molecule type" value="Genomic_DNA"/>
</dbReference>
<evidence type="ECO:0000256" key="2">
    <source>
        <dbReference type="ARBA" id="ARBA00004496"/>
    </source>
</evidence>
<dbReference type="PANTHER" id="PTHR13266:SF1">
    <property type="entry name" value="PROTEASOME INHIBITOR PI31 SUBUNIT"/>
    <property type="match status" value="1"/>
</dbReference>
<dbReference type="Pfam" id="PF08577">
    <property type="entry name" value="PI31_Prot_C"/>
    <property type="match status" value="1"/>
</dbReference>
<feature type="compositionally biased region" description="Basic and acidic residues" evidence="11">
    <location>
        <begin position="189"/>
        <end position="206"/>
    </location>
</feature>
<keyword evidence="6" id="KW-0597">Phosphoprotein</keyword>
<keyword evidence="7" id="KW-0256">Endoplasmic reticulum</keyword>
<evidence type="ECO:0000256" key="1">
    <source>
        <dbReference type="ARBA" id="ARBA00004240"/>
    </source>
</evidence>
<reference evidence="14 15" key="1">
    <citation type="submission" date="2021-01" db="EMBL/GenBank/DDBJ databases">
        <title>Chromosome-level genome assembly of a human fungal pathogen reveals clustering of transcriptionally co-regulated genes.</title>
        <authorList>
            <person name="Voorhies M."/>
            <person name="Cohen S."/>
            <person name="Shea T.P."/>
            <person name="Petrus S."/>
            <person name="Munoz J.F."/>
            <person name="Poplawski S."/>
            <person name="Goldman W.E."/>
            <person name="Michael T."/>
            <person name="Cuomo C.A."/>
            <person name="Sil A."/>
            <person name="Beyhan S."/>
        </authorList>
    </citation>
    <scope>NUCLEOTIDE SEQUENCE [LARGE SCALE GENOMIC DNA]</scope>
    <source>
        <strain evidence="14 15">G184AR</strain>
    </source>
</reference>
<feature type="compositionally biased region" description="Low complexity" evidence="11">
    <location>
        <begin position="210"/>
        <end position="219"/>
    </location>
</feature>
<keyword evidence="8" id="KW-0647">Proteasome</keyword>
<feature type="region of interest" description="Disordered" evidence="11">
    <location>
        <begin position="182"/>
        <end position="269"/>
    </location>
</feature>
<organism evidence="14 15">
    <name type="scientific">Ajellomyces capsulatus</name>
    <name type="common">Darling's disease fungus</name>
    <name type="synonym">Histoplasma capsulatum</name>
    <dbReference type="NCBI Taxonomy" id="5037"/>
    <lineage>
        <taxon>Eukaryota</taxon>
        <taxon>Fungi</taxon>
        <taxon>Dikarya</taxon>
        <taxon>Ascomycota</taxon>
        <taxon>Pezizomycotina</taxon>
        <taxon>Eurotiomycetes</taxon>
        <taxon>Eurotiomycetidae</taxon>
        <taxon>Onygenales</taxon>
        <taxon>Ajellomycetaceae</taxon>
        <taxon>Histoplasma</taxon>
    </lineage>
</organism>
<keyword evidence="4" id="KW-0488">Methylation</keyword>
<evidence type="ECO:0000313" key="14">
    <source>
        <dbReference type="EMBL" id="KAG5298773.1"/>
    </source>
</evidence>
<evidence type="ECO:0000256" key="9">
    <source>
        <dbReference type="ARBA" id="ARBA00022990"/>
    </source>
</evidence>
<evidence type="ECO:0000313" key="15">
    <source>
        <dbReference type="Proteomes" id="UP000670092"/>
    </source>
</evidence>
<keyword evidence="5" id="KW-0963">Cytoplasm</keyword>
<dbReference type="VEuPathDB" id="FungiDB:I7I52_08846"/>
<dbReference type="InterPro" id="IPR013886">
    <property type="entry name" value="PI31_Prot_C"/>
</dbReference>
<feature type="compositionally biased region" description="Pro residues" evidence="11">
    <location>
        <begin position="220"/>
        <end position="237"/>
    </location>
</feature>
<dbReference type="GO" id="GO:0000502">
    <property type="term" value="C:proteasome complex"/>
    <property type="evidence" value="ECO:0007669"/>
    <property type="project" value="UniProtKB-KW"/>
</dbReference>
<keyword evidence="9" id="KW-0007">Acetylation</keyword>
<feature type="compositionally biased region" description="Basic and acidic residues" evidence="11">
    <location>
        <begin position="258"/>
        <end position="269"/>
    </location>
</feature>
<evidence type="ECO:0000259" key="13">
    <source>
        <dbReference type="Pfam" id="PF11566"/>
    </source>
</evidence>
<evidence type="ECO:0000256" key="4">
    <source>
        <dbReference type="ARBA" id="ARBA00022481"/>
    </source>
</evidence>
<accession>A0A8H8D3S6</accession>
<evidence type="ECO:0000256" key="7">
    <source>
        <dbReference type="ARBA" id="ARBA00022824"/>
    </source>
</evidence>
<comment type="function">
    <text evidence="10">Plays an important role in control of proteasome function. Inhibits the hydrolysis of protein and peptide substrates by the 20S proteasome. Also inhibits the activation of the proteasome by the proteasome regulatory proteins PA700 and PA28.</text>
</comment>
<evidence type="ECO:0000256" key="11">
    <source>
        <dbReference type="SAM" id="MobiDB-lite"/>
    </source>
</evidence>
<name>A0A8H8D3S6_AJECA</name>
<dbReference type="PANTHER" id="PTHR13266">
    <property type="entry name" value="PROTEASOME INHIBITOR"/>
    <property type="match status" value="1"/>
</dbReference>
<evidence type="ECO:0000256" key="3">
    <source>
        <dbReference type="ARBA" id="ARBA00006405"/>
    </source>
</evidence>
<comment type="subcellular location">
    <subcellularLocation>
        <location evidence="2">Cytoplasm</location>
    </subcellularLocation>
    <subcellularLocation>
        <location evidence="1">Endoplasmic reticulum</location>
    </subcellularLocation>
</comment>
<dbReference type="Pfam" id="PF11566">
    <property type="entry name" value="PI31_Prot_N"/>
    <property type="match status" value="1"/>
</dbReference>
<evidence type="ECO:0000256" key="10">
    <source>
        <dbReference type="ARBA" id="ARBA00024805"/>
    </source>
</evidence>
<dbReference type="InterPro" id="IPR021625">
    <property type="entry name" value="PI31_Prot_N"/>
</dbReference>
<sequence>MDTSSTTSGAEWALSSRSILSRAAASVGNDADVLLKNPWEAIALIGHACMAAVSFRLIGLDESHRIESQEPSSPLPKEWNANSTYAFTYSHPQSSMQFLLKISRLGDNAVIYALALGHDKTTSFDIQVKDYVSESSLPLTKSTEELTQLLEQVFISLSRLSDFITLFKINVIQKLAPGLQKEGYEDDSSLSRERQQGEGQVHELRPPLRQPRQPTSDPLAGPPRRPPVPAGDFPPPGFEDEYEINVPPRGFHPQGTGHEPRRPNIGERDLYPPGFGPHDPLIPHFGPQGGAGGGGMHPTFDDPMFQRVGSRGDGDEYDPQVPPGARYDPVGPGDGPPMGRGRGHHGFPGARGGFGGGFGGPFGGDII</sequence>
<evidence type="ECO:0000256" key="5">
    <source>
        <dbReference type="ARBA" id="ARBA00022490"/>
    </source>
</evidence>
<dbReference type="Gene3D" id="3.40.1000.30">
    <property type="match status" value="1"/>
</dbReference>
<dbReference type="GO" id="GO:0004866">
    <property type="term" value="F:endopeptidase inhibitor activity"/>
    <property type="evidence" value="ECO:0007669"/>
    <property type="project" value="InterPro"/>
</dbReference>
<protein>
    <submittedName>
        <fullName evidence="14">Proteasome Inhibitor PI31 superfamily domain-containing protein</fullName>
    </submittedName>
</protein>
<feature type="domain" description="PI31 proteasome regulator N-terminal" evidence="13">
    <location>
        <begin position="35"/>
        <end position="182"/>
    </location>
</feature>
<feature type="domain" description="PI31 proteasome regulator C-terminal" evidence="12">
    <location>
        <begin position="265"/>
        <end position="332"/>
    </location>
</feature>
<gene>
    <name evidence="14" type="ORF">I7I52_08846</name>
</gene>
<evidence type="ECO:0000256" key="8">
    <source>
        <dbReference type="ARBA" id="ARBA00022942"/>
    </source>
</evidence>
<dbReference type="GO" id="GO:0043161">
    <property type="term" value="P:proteasome-mediated ubiquitin-dependent protein catabolic process"/>
    <property type="evidence" value="ECO:0007669"/>
    <property type="project" value="InterPro"/>
</dbReference>
<evidence type="ECO:0000259" key="12">
    <source>
        <dbReference type="Pfam" id="PF08577"/>
    </source>
</evidence>
<dbReference type="InterPro" id="IPR045128">
    <property type="entry name" value="PI31-like"/>
</dbReference>
<evidence type="ECO:0000256" key="6">
    <source>
        <dbReference type="ARBA" id="ARBA00022553"/>
    </source>
</evidence>
<dbReference type="AlphaFoldDB" id="A0A8H8D3S6"/>
<proteinExistence type="inferred from homology"/>
<dbReference type="OrthoDB" id="68090at2759"/>
<dbReference type="GO" id="GO:0005783">
    <property type="term" value="C:endoplasmic reticulum"/>
    <property type="evidence" value="ECO:0007669"/>
    <property type="project" value="UniProtKB-SubCell"/>
</dbReference>